<dbReference type="AlphaFoldDB" id="A0A174JNF7"/>
<dbReference type="EMBL" id="CYZE01000015">
    <property type="protein sequence ID" value="CUO99357.1"/>
    <property type="molecule type" value="Genomic_DNA"/>
</dbReference>
<evidence type="ECO:0000313" key="2">
    <source>
        <dbReference type="Proteomes" id="UP000095651"/>
    </source>
</evidence>
<proteinExistence type="predicted"/>
<organism evidence="1 2">
    <name type="scientific">Hungatella hathewayi</name>
    <dbReference type="NCBI Taxonomy" id="154046"/>
    <lineage>
        <taxon>Bacteria</taxon>
        <taxon>Bacillati</taxon>
        <taxon>Bacillota</taxon>
        <taxon>Clostridia</taxon>
        <taxon>Lachnospirales</taxon>
        <taxon>Lachnospiraceae</taxon>
        <taxon>Hungatella</taxon>
    </lineage>
</organism>
<evidence type="ECO:0000313" key="1">
    <source>
        <dbReference type="EMBL" id="CUO99357.1"/>
    </source>
</evidence>
<protein>
    <submittedName>
        <fullName evidence="1">Uncharacterized protein</fullName>
    </submittedName>
</protein>
<accession>A0A174JNF7</accession>
<name>A0A174JNF7_9FIRM</name>
<dbReference type="Proteomes" id="UP000095651">
    <property type="component" value="Unassembled WGS sequence"/>
</dbReference>
<reference evidence="1 2" key="1">
    <citation type="submission" date="2015-09" db="EMBL/GenBank/DDBJ databases">
        <authorList>
            <consortium name="Pathogen Informatics"/>
        </authorList>
    </citation>
    <scope>NUCLEOTIDE SEQUENCE [LARGE SCALE GENOMIC DNA]</scope>
    <source>
        <strain evidence="1 2">2789STDY5608850</strain>
    </source>
</reference>
<gene>
    <name evidence="1" type="ORF">ERS852407_04650</name>
</gene>
<sequence length="58" mass="6138">MTDRMTEGITEGMTEGITEGITAGITGRWKNGVELGRIVSALSKTLLTELTVSVIVTV</sequence>
<dbReference type="RefSeq" id="WP_155521546.1">
    <property type="nucleotide sequence ID" value="NZ_CABIXC010000015.1"/>
</dbReference>